<organism evidence="2 3">
    <name type="scientific">Argiope bruennichi</name>
    <name type="common">Wasp spider</name>
    <name type="synonym">Aranea bruennichi</name>
    <dbReference type="NCBI Taxonomy" id="94029"/>
    <lineage>
        <taxon>Eukaryota</taxon>
        <taxon>Metazoa</taxon>
        <taxon>Ecdysozoa</taxon>
        <taxon>Arthropoda</taxon>
        <taxon>Chelicerata</taxon>
        <taxon>Arachnida</taxon>
        <taxon>Araneae</taxon>
        <taxon>Araneomorphae</taxon>
        <taxon>Entelegynae</taxon>
        <taxon>Araneoidea</taxon>
        <taxon>Araneidae</taxon>
        <taxon>Argiope</taxon>
    </lineage>
</organism>
<accession>A0A8T0E826</accession>
<protein>
    <submittedName>
        <fullName evidence="2">Uncharacterized protein</fullName>
    </submittedName>
</protein>
<evidence type="ECO:0000256" key="1">
    <source>
        <dbReference type="SAM" id="MobiDB-lite"/>
    </source>
</evidence>
<reference evidence="2" key="2">
    <citation type="submission" date="2020-06" db="EMBL/GenBank/DDBJ databases">
        <authorList>
            <person name="Sheffer M."/>
        </authorList>
    </citation>
    <scope>NUCLEOTIDE SEQUENCE</scope>
</reference>
<reference evidence="2" key="1">
    <citation type="journal article" date="2020" name="bioRxiv">
        <title>Chromosome-level reference genome of the European wasp spider Argiope bruennichi: a resource for studies on range expansion and evolutionary adaptation.</title>
        <authorList>
            <person name="Sheffer M.M."/>
            <person name="Hoppe A."/>
            <person name="Krehenwinkel H."/>
            <person name="Uhl G."/>
            <person name="Kuss A.W."/>
            <person name="Jensen L."/>
            <person name="Jensen C."/>
            <person name="Gillespie R.G."/>
            <person name="Hoff K.J."/>
            <person name="Prost S."/>
        </authorList>
    </citation>
    <scope>NUCLEOTIDE SEQUENCE</scope>
</reference>
<gene>
    <name evidence="2" type="ORF">HNY73_019490</name>
</gene>
<feature type="region of interest" description="Disordered" evidence="1">
    <location>
        <begin position="46"/>
        <end position="66"/>
    </location>
</feature>
<name>A0A8T0E826_ARGBR</name>
<comment type="caution">
    <text evidence="2">The sequence shown here is derived from an EMBL/GenBank/DDBJ whole genome shotgun (WGS) entry which is preliminary data.</text>
</comment>
<sequence>MPKRKCTFNVNLQAKYPFIKQINSRSDVRCEKCRIEFSVSHGGASDIEQHLKSGKHKNADRGAASSSSMLTFFKKSDAPTLKD</sequence>
<evidence type="ECO:0000313" key="3">
    <source>
        <dbReference type="Proteomes" id="UP000807504"/>
    </source>
</evidence>
<dbReference type="AlphaFoldDB" id="A0A8T0E826"/>
<proteinExistence type="predicted"/>
<dbReference type="Proteomes" id="UP000807504">
    <property type="component" value="Unassembled WGS sequence"/>
</dbReference>
<keyword evidence="3" id="KW-1185">Reference proteome</keyword>
<evidence type="ECO:0000313" key="2">
    <source>
        <dbReference type="EMBL" id="KAF8766425.1"/>
    </source>
</evidence>
<dbReference type="EMBL" id="JABXBU010002230">
    <property type="protein sequence ID" value="KAF8766425.1"/>
    <property type="molecule type" value="Genomic_DNA"/>
</dbReference>